<dbReference type="Pfam" id="PF01776">
    <property type="entry name" value="Ribosomal_L22e"/>
    <property type="match status" value="1"/>
</dbReference>
<dbReference type="GO" id="GO:1990904">
    <property type="term" value="C:ribonucleoprotein complex"/>
    <property type="evidence" value="ECO:0007669"/>
    <property type="project" value="UniProtKB-KW"/>
</dbReference>
<evidence type="ECO:0000313" key="6">
    <source>
        <dbReference type="EMBL" id="OIS99879.1"/>
    </source>
</evidence>
<evidence type="ECO:0000256" key="3">
    <source>
        <dbReference type="ARBA" id="ARBA00023274"/>
    </source>
</evidence>
<dbReference type="EMBL" id="MJEQ01037189">
    <property type="protein sequence ID" value="OIS99879.1"/>
    <property type="molecule type" value="Genomic_DNA"/>
</dbReference>
<evidence type="ECO:0000256" key="5">
    <source>
        <dbReference type="ARBA" id="ARBA00041214"/>
    </source>
</evidence>
<dbReference type="GO" id="GO:0003735">
    <property type="term" value="F:structural constituent of ribosome"/>
    <property type="evidence" value="ECO:0007669"/>
    <property type="project" value="InterPro"/>
</dbReference>
<dbReference type="OMA" id="QEDGILN"/>
<name>A0A1J6IH80_NICAT</name>
<dbReference type="FunFam" id="3.30.1360.210:FF:000002">
    <property type="entry name" value="60S ribosomal protein L22-2"/>
    <property type="match status" value="1"/>
</dbReference>
<dbReference type="PANTHER" id="PTHR10064">
    <property type="entry name" value="60S RIBOSOMAL PROTEIN L22"/>
    <property type="match status" value="1"/>
</dbReference>
<dbReference type="GeneID" id="109228472"/>
<dbReference type="AlphaFoldDB" id="A0A1J6IH80"/>
<gene>
    <name evidence="6" type="primary">RPL22B_0</name>
    <name evidence="6" type="ORF">A4A49_00389</name>
</gene>
<evidence type="ECO:0000256" key="2">
    <source>
        <dbReference type="ARBA" id="ARBA00022980"/>
    </source>
</evidence>
<evidence type="ECO:0000313" key="7">
    <source>
        <dbReference type="Proteomes" id="UP000187609"/>
    </source>
</evidence>
<accession>A0A1J6IH80</accession>
<dbReference type="Gene3D" id="3.30.1360.210">
    <property type="match status" value="1"/>
</dbReference>
<evidence type="ECO:0000256" key="4">
    <source>
        <dbReference type="ARBA" id="ARBA00040613"/>
    </source>
</evidence>
<dbReference type="InterPro" id="IPR038526">
    <property type="entry name" value="Ribosomal_eL22_sf"/>
</dbReference>
<dbReference type="STRING" id="49451.A0A1J6IH80"/>
<dbReference type="SMR" id="A0A1J6IH80"/>
<sequence>MSKGSSGGGATKGGKKKGATFVIDCSKPVEDKIMEIASLEKFLQERIKVGGKAGALGDTVTVTRDKTKITVTSDTTFSKRYLKYLTKKYLKKNNVRDWLRVISSNKDRNVYELRYFNIAENEAEEED</sequence>
<dbReference type="Proteomes" id="UP000187609">
    <property type="component" value="Unassembled WGS sequence"/>
</dbReference>
<dbReference type="GO" id="GO:0003723">
    <property type="term" value="F:RNA binding"/>
    <property type="evidence" value="ECO:0007669"/>
    <property type="project" value="TreeGrafter"/>
</dbReference>
<dbReference type="Gramene" id="OIS99879">
    <property type="protein sequence ID" value="OIS99879"/>
    <property type="gene ID" value="A4A49_00389"/>
</dbReference>
<dbReference type="KEGG" id="nau:109228472"/>
<dbReference type="GO" id="GO:0002181">
    <property type="term" value="P:cytoplasmic translation"/>
    <property type="evidence" value="ECO:0007669"/>
    <property type="project" value="TreeGrafter"/>
</dbReference>
<organism evidence="6 7">
    <name type="scientific">Nicotiana attenuata</name>
    <name type="common">Coyote tobacco</name>
    <dbReference type="NCBI Taxonomy" id="49451"/>
    <lineage>
        <taxon>Eukaryota</taxon>
        <taxon>Viridiplantae</taxon>
        <taxon>Streptophyta</taxon>
        <taxon>Embryophyta</taxon>
        <taxon>Tracheophyta</taxon>
        <taxon>Spermatophyta</taxon>
        <taxon>Magnoliopsida</taxon>
        <taxon>eudicotyledons</taxon>
        <taxon>Gunneridae</taxon>
        <taxon>Pentapetalae</taxon>
        <taxon>asterids</taxon>
        <taxon>lamiids</taxon>
        <taxon>Solanales</taxon>
        <taxon>Solanaceae</taxon>
        <taxon>Nicotianoideae</taxon>
        <taxon>Nicotianeae</taxon>
        <taxon>Nicotiana</taxon>
    </lineage>
</organism>
<dbReference type="GO" id="GO:0005840">
    <property type="term" value="C:ribosome"/>
    <property type="evidence" value="ECO:0007669"/>
    <property type="project" value="UniProtKB-KW"/>
</dbReference>
<dbReference type="OrthoDB" id="10259820at2759"/>
<comment type="similarity">
    <text evidence="1">Belongs to the eukaryotic ribosomal protein eL22 family.</text>
</comment>
<keyword evidence="7" id="KW-1185">Reference proteome</keyword>
<dbReference type="InterPro" id="IPR002671">
    <property type="entry name" value="Ribosomal_eL22"/>
</dbReference>
<evidence type="ECO:0000256" key="1">
    <source>
        <dbReference type="ARBA" id="ARBA00007817"/>
    </source>
</evidence>
<comment type="caution">
    <text evidence="6">The sequence shown here is derived from an EMBL/GenBank/DDBJ whole genome shotgun (WGS) entry which is preliminary data.</text>
</comment>
<keyword evidence="3" id="KW-0687">Ribonucleoprotein</keyword>
<protein>
    <recommendedName>
        <fullName evidence="4">Large ribosomal subunit protein eL22</fullName>
    </recommendedName>
    <alternativeName>
        <fullName evidence="5">60S ribosomal protein L22</fullName>
    </alternativeName>
</protein>
<proteinExistence type="inferred from homology"/>
<reference evidence="6" key="1">
    <citation type="submission" date="2016-11" db="EMBL/GenBank/DDBJ databases">
        <title>The genome of Nicotiana attenuata.</title>
        <authorList>
            <person name="Xu S."/>
            <person name="Brockmoeller T."/>
            <person name="Gaquerel E."/>
            <person name="Navarro A."/>
            <person name="Kuhl H."/>
            <person name="Gase K."/>
            <person name="Ling Z."/>
            <person name="Zhou W."/>
            <person name="Kreitzer C."/>
            <person name="Stanke M."/>
            <person name="Tang H."/>
            <person name="Lyons E."/>
            <person name="Pandey P."/>
            <person name="Pandey S.P."/>
            <person name="Timmermann B."/>
            <person name="Baldwin I.T."/>
        </authorList>
    </citation>
    <scope>NUCLEOTIDE SEQUENCE [LARGE SCALE GENOMIC DNA]</scope>
    <source>
        <strain evidence="6">UT</strain>
    </source>
</reference>
<keyword evidence="2 6" id="KW-0689">Ribosomal protein</keyword>
<dbReference type="PANTHER" id="PTHR10064:SF0">
    <property type="entry name" value="FI24544P1-RELATED"/>
    <property type="match status" value="1"/>
</dbReference>